<feature type="compositionally biased region" description="Basic residues" evidence="4">
    <location>
        <begin position="239"/>
        <end position="278"/>
    </location>
</feature>
<feature type="region of interest" description="Disordered" evidence="4">
    <location>
        <begin position="1"/>
        <end position="41"/>
    </location>
</feature>
<dbReference type="InterPro" id="IPR005122">
    <property type="entry name" value="Uracil-DNA_glycosylase-like"/>
</dbReference>
<dbReference type="InterPro" id="IPR015637">
    <property type="entry name" value="MUG/TDG"/>
</dbReference>
<protein>
    <submittedName>
        <fullName evidence="6">G/t mismatch-specific thymine DNA glycosylase</fullName>
    </submittedName>
</protein>
<dbReference type="InterPro" id="IPR026353">
    <property type="entry name" value="Hypoxan-DNA_Glyclase"/>
</dbReference>
<feature type="compositionally biased region" description="Basic and acidic residues" evidence="4">
    <location>
        <begin position="211"/>
        <end position="221"/>
    </location>
</feature>
<feature type="domain" description="Uracil-DNA glycosylase-like" evidence="5">
    <location>
        <begin position="42"/>
        <end position="201"/>
    </location>
</feature>
<keyword evidence="1" id="KW-0227">DNA damage</keyword>
<proteinExistence type="predicted"/>
<dbReference type="CDD" id="cd10032">
    <property type="entry name" value="UDG-F6_HDG"/>
    <property type="match status" value="2"/>
</dbReference>
<reference evidence="6" key="1">
    <citation type="submission" date="2022-08" db="EMBL/GenBank/DDBJ databases">
        <title>Novel sulfate-reducing endosymbionts in the free-living metamonad Anaeramoeba.</title>
        <authorList>
            <person name="Jerlstrom-Hultqvist J."/>
            <person name="Cepicka I."/>
            <person name="Gallot-Lavallee L."/>
            <person name="Salas-Leiva D."/>
            <person name="Curtis B.A."/>
            <person name="Zahonova K."/>
            <person name="Pipaliya S."/>
            <person name="Dacks J."/>
            <person name="Roger A.J."/>
        </authorList>
    </citation>
    <scope>NUCLEOTIDE SEQUENCE</scope>
    <source>
        <strain evidence="6">Schooner1</strain>
    </source>
</reference>
<dbReference type="Proteomes" id="UP001150062">
    <property type="component" value="Unassembled WGS sequence"/>
</dbReference>
<dbReference type="EMBL" id="JAOAOG010000020">
    <property type="protein sequence ID" value="KAJ6254439.1"/>
    <property type="molecule type" value="Genomic_DNA"/>
</dbReference>
<keyword evidence="3" id="KW-0234">DNA repair</keyword>
<dbReference type="NCBIfam" id="TIGR04274">
    <property type="entry name" value="hypoxanDNAglyco"/>
    <property type="match status" value="2"/>
</dbReference>
<evidence type="ECO:0000256" key="1">
    <source>
        <dbReference type="ARBA" id="ARBA00022763"/>
    </source>
</evidence>
<keyword evidence="7" id="KW-1185">Reference proteome</keyword>
<comment type="caution">
    <text evidence="6">The sequence shown here is derived from an EMBL/GenBank/DDBJ whole genome shotgun (WGS) entry which is preliminary data.</text>
</comment>
<feature type="compositionally biased region" description="Basic residues" evidence="4">
    <location>
        <begin position="222"/>
        <end position="232"/>
    </location>
</feature>
<evidence type="ECO:0000259" key="5">
    <source>
        <dbReference type="SMART" id="SM00986"/>
    </source>
</evidence>
<feature type="compositionally biased region" description="Basic residues" evidence="4">
    <location>
        <begin position="1"/>
        <end position="10"/>
    </location>
</feature>
<dbReference type="SMART" id="SM00986">
    <property type="entry name" value="UDG"/>
    <property type="match status" value="2"/>
</dbReference>
<dbReference type="PANTHER" id="PTHR12159:SF9">
    <property type="entry name" value="G_T MISMATCH-SPECIFIC THYMINE DNA GLYCOSYLASE"/>
    <property type="match status" value="1"/>
</dbReference>
<feature type="compositionally biased region" description="Polar residues" evidence="4">
    <location>
        <begin position="304"/>
        <end position="324"/>
    </location>
</feature>
<evidence type="ECO:0000256" key="4">
    <source>
        <dbReference type="SAM" id="MobiDB-lite"/>
    </source>
</evidence>
<name>A0ABQ8ZC55_9EUKA</name>
<dbReference type="Pfam" id="PF03167">
    <property type="entry name" value="UDG"/>
    <property type="match status" value="2"/>
</dbReference>
<evidence type="ECO:0000313" key="6">
    <source>
        <dbReference type="EMBL" id="KAJ6254439.1"/>
    </source>
</evidence>
<dbReference type="SUPFAM" id="SSF52141">
    <property type="entry name" value="Uracil-DNA glycosylase-like"/>
    <property type="match status" value="2"/>
</dbReference>
<accession>A0ABQ8ZC55</accession>
<gene>
    <name evidence="6" type="ORF">M0813_12397</name>
</gene>
<evidence type="ECO:0000313" key="7">
    <source>
        <dbReference type="Proteomes" id="UP001150062"/>
    </source>
</evidence>
<dbReference type="Gene3D" id="3.40.470.10">
    <property type="entry name" value="Uracil-DNA glycosylase-like domain"/>
    <property type="match status" value="2"/>
</dbReference>
<feature type="domain" description="Uracil-DNA glycosylase-like" evidence="5">
    <location>
        <begin position="329"/>
        <end position="488"/>
    </location>
</feature>
<sequence>MSNNKRKRKQLSNGKELPPKDKNKKARVTGSETQTDLSHPFQPIVNKNSKVLILGTFPSIKSFENTIYYGHPQNAFWKILFELFGVDSTKYGKDTARLNKARRKLADNKGIAIWDCIGAAQRTKKNSLDSSLNVQKPNDIPGLLKKYPKIKAICLTSKATLTLFKRHFKNISLPKHVLPSPSPMYFRMSYSEKRDKYKEIFEEVGLLSGGDPKKKSKEEKKKPKKEKKKRSKNKSEKEKKKKKKEKEKRNKKKSEKEKKKKPDKMKKKKEKEKKKEKKKEKEKEKEKRKKKNEKTTKDNKKKNCTSIKNNKQQSVTGSETQTDLSHPFQPIVNKNSRVLILGTFPSIKSFENTIYYGHPQNAFWKILFELFGVDSTKYGKDTARLNKARRKLADNKGIAIWDCIGAAQRTKKNSLDSSLNVQKPNDIPGLLKKYPKIKAICLTSKATLTLFKRHFKNISLPKHVLPSPSPMYFQMSYSEKRDKYKEIFEEVGLL</sequence>
<dbReference type="SMART" id="SM00987">
    <property type="entry name" value="UreE_C"/>
    <property type="match status" value="2"/>
</dbReference>
<dbReference type="InterPro" id="IPR036895">
    <property type="entry name" value="Uracil-DNA_glycosylase-like_sf"/>
</dbReference>
<evidence type="ECO:0000256" key="3">
    <source>
        <dbReference type="ARBA" id="ARBA00023204"/>
    </source>
</evidence>
<evidence type="ECO:0000256" key="2">
    <source>
        <dbReference type="ARBA" id="ARBA00022801"/>
    </source>
</evidence>
<dbReference type="PANTHER" id="PTHR12159">
    <property type="entry name" value="G/T AND G/U MISMATCH-SPECIFIC DNA GLYCOSYLASE"/>
    <property type="match status" value="1"/>
</dbReference>
<feature type="region of interest" description="Disordered" evidence="4">
    <location>
        <begin position="208"/>
        <end position="328"/>
    </location>
</feature>
<organism evidence="6 7">
    <name type="scientific">Anaeramoeba flamelloides</name>
    <dbReference type="NCBI Taxonomy" id="1746091"/>
    <lineage>
        <taxon>Eukaryota</taxon>
        <taxon>Metamonada</taxon>
        <taxon>Anaeramoebidae</taxon>
        <taxon>Anaeramoeba</taxon>
    </lineage>
</organism>
<keyword evidence="2" id="KW-0378">Hydrolase</keyword>